<dbReference type="OMA" id="TAMGESW"/>
<dbReference type="PROSITE" id="PS51746">
    <property type="entry name" value="PPM_2"/>
    <property type="match status" value="1"/>
</dbReference>
<dbReference type="GO" id="GO:0046872">
    <property type="term" value="F:metal ion binding"/>
    <property type="evidence" value="ECO:0007669"/>
    <property type="project" value="UniProtKB-KW"/>
</dbReference>
<keyword evidence="3 5" id="KW-0378">Hydrolase</keyword>
<evidence type="ECO:0000256" key="5">
    <source>
        <dbReference type="RuleBase" id="RU003465"/>
    </source>
</evidence>
<accession>A0A0G4J3H9</accession>
<evidence type="ECO:0000256" key="4">
    <source>
        <dbReference type="ARBA" id="ARBA00022912"/>
    </source>
</evidence>
<dbReference type="Proteomes" id="UP000039324">
    <property type="component" value="Unassembled WGS sequence"/>
</dbReference>
<dbReference type="InterPro" id="IPR015655">
    <property type="entry name" value="PP2C"/>
</dbReference>
<dbReference type="PROSITE" id="PS01032">
    <property type="entry name" value="PPM_1"/>
    <property type="match status" value="1"/>
</dbReference>
<keyword evidence="9" id="KW-1185">Reference proteome</keyword>
<organism evidence="7 9">
    <name type="scientific">Plasmodiophora brassicae</name>
    <name type="common">Clubroot disease agent</name>
    <dbReference type="NCBI Taxonomy" id="37360"/>
    <lineage>
        <taxon>Eukaryota</taxon>
        <taxon>Sar</taxon>
        <taxon>Rhizaria</taxon>
        <taxon>Endomyxa</taxon>
        <taxon>Phytomyxea</taxon>
        <taxon>Plasmodiophorida</taxon>
        <taxon>Plasmodiophoridae</taxon>
        <taxon>Plasmodiophora</taxon>
    </lineage>
</organism>
<evidence type="ECO:0000313" key="7">
    <source>
        <dbReference type="EMBL" id="CEP02163.1"/>
    </source>
</evidence>
<evidence type="ECO:0000256" key="3">
    <source>
        <dbReference type="ARBA" id="ARBA00022801"/>
    </source>
</evidence>
<dbReference type="OrthoDB" id="10264738at2759"/>
<dbReference type="GO" id="GO:0016020">
    <property type="term" value="C:membrane"/>
    <property type="evidence" value="ECO:0007669"/>
    <property type="project" value="UniProtKB-SubCell"/>
</dbReference>
<comment type="similarity">
    <text evidence="5">Belongs to the PP2C family.</text>
</comment>
<dbReference type="CDD" id="cd00143">
    <property type="entry name" value="PP2Cc"/>
    <property type="match status" value="1"/>
</dbReference>
<geneLocation type="mitochondrion" evidence="8"/>
<gene>
    <name evidence="7" type="ORF">PBRA_002428</name>
    <name evidence="8" type="ORF">PLBR_LOCUS862</name>
</gene>
<evidence type="ECO:0000313" key="9">
    <source>
        <dbReference type="Proteomes" id="UP000039324"/>
    </source>
</evidence>
<dbReference type="Gene3D" id="3.60.40.10">
    <property type="entry name" value="PPM-type phosphatase domain"/>
    <property type="match status" value="1"/>
</dbReference>
<name>A0A0G4J3H9_PLABS</name>
<dbReference type="Proteomes" id="UP000290189">
    <property type="component" value="Unassembled WGS sequence"/>
</dbReference>
<evidence type="ECO:0000313" key="8">
    <source>
        <dbReference type="EMBL" id="SPQ93647.1"/>
    </source>
</evidence>
<keyword evidence="2" id="KW-0479">Metal-binding</keyword>
<keyword evidence="8" id="KW-0496">Mitochondrion</keyword>
<dbReference type="InterPro" id="IPR036457">
    <property type="entry name" value="PPM-type-like_dom_sf"/>
</dbReference>
<dbReference type="SMART" id="SM00332">
    <property type="entry name" value="PP2Cc"/>
    <property type="match status" value="1"/>
</dbReference>
<evidence type="ECO:0000259" key="6">
    <source>
        <dbReference type="PROSITE" id="PS51746"/>
    </source>
</evidence>
<dbReference type="SMART" id="SM00331">
    <property type="entry name" value="PP2C_SIG"/>
    <property type="match status" value="1"/>
</dbReference>
<reference evidence="8 10" key="2">
    <citation type="submission" date="2018-03" db="EMBL/GenBank/DDBJ databases">
        <authorList>
            <person name="Fogelqvist J."/>
        </authorList>
    </citation>
    <scope>NUCLEOTIDE SEQUENCE [LARGE SCALE GENOMIC DNA]</scope>
</reference>
<dbReference type="AlphaFoldDB" id="A0A0G4J3H9"/>
<reference evidence="7 9" key="1">
    <citation type="submission" date="2015-02" db="EMBL/GenBank/DDBJ databases">
        <authorList>
            <person name="Chooi Y.-H."/>
        </authorList>
    </citation>
    <scope>NUCLEOTIDE SEQUENCE [LARGE SCALE GENOMIC DNA]</scope>
    <source>
        <strain evidence="7">E3</strain>
    </source>
</reference>
<keyword evidence="4 5" id="KW-0904">Protein phosphatase</keyword>
<comment type="subcellular location">
    <subcellularLocation>
        <location evidence="1">Membrane</location>
        <topology evidence="1">Peripheral membrane protein</topology>
    </subcellularLocation>
</comment>
<dbReference type="EMBL" id="CDSF01000122">
    <property type="protein sequence ID" value="CEP02163.1"/>
    <property type="molecule type" value="Genomic_DNA"/>
</dbReference>
<evidence type="ECO:0000256" key="2">
    <source>
        <dbReference type="ARBA" id="ARBA00022723"/>
    </source>
</evidence>
<feature type="domain" description="PPM-type phosphatase" evidence="6">
    <location>
        <begin position="23"/>
        <end position="296"/>
    </location>
</feature>
<evidence type="ECO:0000313" key="10">
    <source>
        <dbReference type="Proteomes" id="UP000290189"/>
    </source>
</evidence>
<dbReference type="PANTHER" id="PTHR47992">
    <property type="entry name" value="PROTEIN PHOSPHATASE"/>
    <property type="match status" value="1"/>
</dbReference>
<dbReference type="InterPro" id="IPR000222">
    <property type="entry name" value="PP2C_BS"/>
</dbReference>
<sequence length="357" mass="39429">MSQRDHDMDEEKTCCHCSSILIRHGVHQDRGRRTVMEDKHVIYHRFNDLVQRALVDKALEAPEFFPLTHQSVYVGLFDGHAGVAAAEFCKRYLHENIARSVPFSRNMAEAMVKGFLLTDRQFLDTARLSNEESGSVCVSAIYSASDSTLTIAHAGDSRAVLCRGGQAILLTDDHKPTSLEERVRVEKNGGTVEWDMLNGVLDVSRAIGDFDRDLGLKTKGLTAQPETQLVNIDAADEFVILACDGLWDVIGSEEAVQFVRSHLYAHDSVDAASEFLVQEAIRRQSDDNITVIVIGFQKLDAVSKTKRIVPTDAVVDQLPAFAVIPSSPLISPAKPPDRRRRPKMCAKGLAHVQGLLG</sequence>
<dbReference type="InterPro" id="IPR001932">
    <property type="entry name" value="PPM-type_phosphatase-like_dom"/>
</dbReference>
<evidence type="ECO:0000256" key="1">
    <source>
        <dbReference type="ARBA" id="ARBA00004170"/>
    </source>
</evidence>
<dbReference type="STRING" id="37360.A0A0G4J3H9"/>
<proteinExistence type="inferred from homology"/>
<dbReference type="SUPFAM" id="SSF81606">
    <property type="entry name" value="PP2C-like"/>
    <property type="match status" value="1"/>
</dbReference>
<dbReference type="GO" id="GO:0004722">
    <property type="term" value="F:protein serine/threonine phosphatase activity"/>
    <property type="evidence" value="ECO:0007669"/>
    <property type="project" value="InterPro"/>
</dbReference>
<dbReference type="Pfam" id="PF00481">
    <property type="entry name" value="PP2C"/>
    <property type="match status" value="1"/>
</dbReference>
<dbReference type="EMBL" id="OVEO01000001">
    <property type="protein sequence ID" value="SPQ93647.1"/>
    <property type="molecule type" value="Genomic_DNA"/>
</dbReference>
<protein>
    <recommendedName>
        <fullName evidence="6">PPM-type phosphatase domain-containing protein</fullName>
    </recommendedName>
</protein>